<feature type="region of interest" description="Disordered" evidence="1">
    <location>
        <begin position="27"/>
        <end position="52"/>
    </location>
</feature>
<feature type="compositionally biased region" description="Basic and acidic residues" evidence="1">
    <location>
        <begin position="27"/>
        <end position="38"/>
    </location>
</feature>
<evidence type="ECO:0000313" key="3">
    <source>
        <dbReference type="Proteomes" id="UP001305414"/>
    </source>
</evidence>
<dbReference type="AlphaFoldDB" id="A0AAN7UML1"/>
<accession>A0AAN7UML1</accession>
<protein>
    <submittedName>
        <fullName evidence="2">Uncharacterized protein</fullName>
    </submittedName>
</protein>
<organism evidence="2 3">
    <name type="scientific">Xylaria bambusicola</name>
    <dbReference type="NCBI Taxonomy" id="326684"/>
    <lineage>
        <taxon>Eukaryota</taxon>
        <taxon>Fungi</taxon>
        <taxon>Dikarya</taxon>
        <taxon>Ascomycota</taxon>
        <taxon>Pezizomycotina</taxon>
        <taxon>Sordariomycetes</taxon>
        <taxon>Xylariomycetidae</taxon>
        <taxon>Xylariales</taxon>
        <taxon>Xylariaceae</taxon>
        <taxon>Xylaria</taxon>
    </lineage>
</organism>
<proteinExistence type="predicted"/>
<evidence type="ECO:0000313" key="2">
    <source>
        <dbReference type="EMBL" id="KAK5631617.1"/>
    </source>
</evidence>
<comment type="caution">
    <text evidence="2">The sequence shown here is derived from an EMBL/GenBank/DDBJ whole genome shotgun (WGS) entry which is preliminary data.</text>
</comment>
<gene>
    <name evidence="2" type="ORF">RRF57_007331</name>
</gene>
<sequence length="95" mass="10579">MPGSAPRVEIDHKCTQTPALVLAMEKHDSRRTWRHGDGDGDDGCGKSSGVRSVGKGAWKCQMEEKGYFRIPRMGFHIFPILIIKLDSLDPNSPKE</sequence>
<reference evidence="2 3" key="1">
    <citation type="submission" date="2023-10" db="EMBL/GenBank/DDBJ databases">
        <title>Draft genome sequence of Xylaria bambusicola isolate GMP-LS, the root and basal stem rot pathogen of sugarcane in Indonesia.</title>
        <authorList>
            <person name="Selvaraj P."/>
            <person name="Muralishankar V."/>
            <person name="Muruganantham S."/>
            <person name="Sp S."/>
            <person name="Haryani S."/>
            <person name="Lau K.J.X."/>
            <person name="Naqvi N.I."/>
        </authorList>
    </citation>
    <scope>NUCLEOTIDE SEQUENCE [LARGE SCALE GENOMIC DNA]</scope>
    <source>
        <strain evidence="2">GMP-LS</strain>
    </source>
</reference>
<evidence type="ECO:0000256" key="1">
    <source>
        <dbReference type="SAM" id="MobiDB-lite"/>
    </source>
</evidence>
<name>A0AAN7UML1_9PEZI</name>
<dbReference type="EMBL" id="JAWHQM010000020">
    <property type="protein sequence ID" value="KAK5631617.1"/>
    <property type="molecule type" value="Genomic_DNA"/>
</dbReference>
<keyword evidence="3" id="KW-1185">Reference proteome</keyword>
<dbReference type="Proteomes" id="UP001305414">
    <property type="component" value="Unassembled WGS sequence"/>
</dbReference>